<reference evidence="3" key="1">
    <citation type="submission" date="2020-11" db="EMBL/GenBank/DDBJ databases">
        <authorList>
            <consortium name="DOE Joint Genome Institute"/>
            <person name="Ahrendt S."/>
            <person name="Riley R."/>
            <person name="Andreopoulos W."/>
            <person name="Labutti K."/>
            <person name="Pangilinan J."/>
            <person name="Ruiz-Duenas F.J."/>
            <person name="Barrasa J.M."/>
            <person name="Sanchez-Garcia M."/>
            <person name="Camarero S."/>
            <person name="Miyauchi S."/>
            <person name="Serrano A."/>
            <person name="Linde D."/>
            <person name="Babiker R."/>
            <person name="Drula E."/>
            <person name="Ayuso-Fernandez I."/>
            <person name="Pacheco R."/>
            <person name="Padilla G."/>
            <person name="Ferreira P."/>
            <person name="Barriuso J."/>
            <person name="Kellner H."/>
            <person name="Castanera R."/>
            <person name="Alfaro M."/>
            <person name="Ramirez L."/>
            <person name="Pisabarro A.G."/>
            <person name="Kuo A."/>
            <person name="Tritt A."/>
            <person name="Lipzen A."/>
            <person name="He G."/>
            <person name="Yan M."/>
            <person name="Ng V."/>
            <person name="Cullen D."/>
            <person name="Martin F."/>
            <person name="Rosso M.-N."/>
            <person name="Henrissat B."/>
            <person name="Hibbett D."/>
            <person name="Martinez A.T."/>
            <person name="Grigoriev I.V."/>
        </authorList>
    </citation>
    <scope>NUCLEOTIDE SEQUENCE</scope>
    <source>
        <strain evidence="3">MF-IS2</strain>
    </source>
</reference>
<dbReference type="EMBL" id="MU151209">
    <property type="protein sequence ID" value="KAF9447231.1"/>
    <property type="molecule type" value="Genomic_DNA"/>
</dbReference>
<keyword evidence="4" id="KW-1185">Reference proteome</keyword>
<evidence type="ECO:0000256" key="1">
    <source>
        <dbReference type="SAM" id="MobiDB-lite"/>
    </source>
</evidence>
<dbReference type="Proteomes" id="UP000807342">
    <property type="component" value="Unassembled WGS sequence"/>
</dbReference>
<feature type="compositionally biased region" description="Polar residues" evidence="1">
    <location>
        <begin position="8"/>
        <end position="19"/>
    </location>
</feature>
<keyword evidence="2" id="KW-0812">Transmembrane</keyword>
<comment type="caution">
    <text evidence="3">The sequence shown here is derived from an EMBL/GenBank/DDBJ whole genome shotgun (WGS) entry which is preliminary data.</text>
</comment>
<keyword evidence="2" id="KW-1133">Transmembrane helix</keyword>
<evidence type="ECO:0000256" key="2">
    <source>
        <dbReference type="SAM" id="Phobius"/>
    </source>
</evidence>
<evidence type="ECO:0000313" key="4">
    <source>
        <dbReference type="Proteomes" id="UP000807342"/>
    </source>
</evidence>
<name>A0A9P6C0D7_9AGAR</name>
<feature type="transmembrane region" description="Helical" evidence="2">
    <location>
        <begin position="50"/>
        <end position="72"/>
    </location>
</feature>
<sequence>MKTRRQPAFSSSLTNQTPHPRSPTRFPPHDKSYKIRSHCNIVPTDLRVNLIYVGVSYLIRGVSFFSLSLSLVSRSSLKPQRLSDAVVLATAV</sequence>
<dbReference type="AlphaFoldDB" id="A0A9P6C0D7"/>
<evidence type="ECO:0000313" key="3">
    <source>
        <dbReference type="EMBL" id="KAF9447231.1"/>
    </source>
</evidence>
<gene>
    <name evidence="3" type="ORF">P691DRAFT_131211</name>
</gene>
<organism evidence="3 4">
    <name type="scientific">Macrolepiota fuliginosa MF-IS2</name>
    <dbReference type="NCBI Taxonomy" id="1400762"/>
    <lineage>
        <taxon>Eukaryota</taxon>
        <taxon>Fungi</taxon>
        <taxon>Dikarya</taxon>
        <taxon>Basidiomycota</taxon>
        <taxon>Agaricomycotina</taxon>
        <taxon>Agaricomycetes</taxon>
        <taxon>Agaricomycetidae</taxon>
        <taxon>Agaricales</taxon>
        <taxon>Agaricineae</taxon>
        <taxon>Agaricaceae</taxon>
        <taxon>Macrolepiota</taxon>
    </lineage>
</organism>
<feature type="region of interest" description="Disordered" evidence="1">
    <location>
        <begin position="1"/>
        <end position="31"/>
    </location>
</feature>
<protein>
    <submittedName>
        <fullName evidence="3">Uncharacterized protein</fullName>
    </submittedName>
</protein>
<keyword evidence="2" id="KW-0472">Membrane</keyword>
<accession>A0A9P6C0D7</accession>
<proteinExistence type="predicted"/>